<dbReference type="BioCyc" id="SGLO343509:SGP1_RS20205-MONOMER"/>
<dbReference type="AlphaFoldDB" id="A0A193QFM5"/>
<dbReference type="RefSeq" id="WP_041866507.1">
    <property type="nucleotide sequence ID" value="NC_007712.1"/>
</dbReference>
<evidence type="ECO:0000313" key="2">
    <source>
        <dbReference type="EMBL" id="CRL46530.1"/>
    </source>
</evidence>
<reference evidence="1 3" key="1">
    <citation type="submission" date="2015-05" db="EMBL/GenBank/DDBJ databases">
        <authorList>
            <person name="Goodhead I."/>
        </authorList>
    </citation>
    <scope>NUCLEOTIDE SEQUENCE [LARGE SCALE GENOMIC DNA]</scope>
    <source>
        <strain evidence="1">B4</strain>
        <strain evidence="3">morsitans</strain>
    </source>
</reference>
<dbReference type="BioCyc" id="SGLO343509:SGP1_RS00925-MONOMER"/>
<dbReference type="OrthoDB" id="784829at2"/>
<accession>A0A193QFM5</accession>
<dbReference type="Proteomes" id="UP000245838">
    <property type="component" value="Chromosome sggmmb4_Chromosome"/>
</dbReference>
<name>A0A193QFM5_SODGM</name>
<organism evidence="1 3">
    <name type="scientific">Sodalis glossinidius (strain morsitans)</name>
    <dbReference type="NCBI Taxonomy" id="343509"/>
    <lineage>
        <taxon>Bacteria</taxon>
        <taxon>Pseudomonadati</taxon>
        <taxon>Pseudomonadota</taxon>
        <taxon>Gammaproteobacteria</taxon>
        <taxon>Enterobacterales</taxon>
        <taxon>Bruguierivoracaceae</taxon>
        <taxon>Sodalis</taxon>
    </lineage>
</organism>
<evidence type="ECO:0000313" key="1">
    <source>
        <dbReference type="EMBL" id="CRL43725.1"/>
    </source>
</evidence>
<dbReference type="EMBL" id="LN854557">
    <property type="protein sequence ID" value="CRL46530.1"/>
    <property type="molecule type" value="Genomic_DNA"/>
</dbReference>
<protein>
    <submittedName>
        <fullName evidence="1">Uncharacterized protein</fullName>
    </submittedName>
</protein>
<sequence>MLRIKKNMAACAFGGYDFDACTPRAVRKLTDHLPRYAAFSYQTASHTPQSPRIRLVVAFSRLVHPDASGSV</sequence>
<proteinExistence type="predicted"/>
<gene>
    <name evidence="1" type="ORF">SGGMMB4_00247</name>
    <name evidence="2" type="ORF">SGGMMB4_05257</name>
</gene>
<dbReference type="EMBL" id="LN854557">
    <property type="protein sequence ID" value="CRL43725.1"/>
    <property type="molecule type" value="Genomic_DNA"/>
</dbReference>
<evidence type="ECO:0000313" key="3">
    <source>
        <dbReference type="Proteomes" id="UP000245838"/>
    </source>
</evidence>